<dbReference type="Pfam" id="PF00445">
    <property type="entry name" value="Ribonuclease_T2"/>
    <property type="match status" value="1"/>
</dbReference>
<dbReference type="GO" id="GO:0033897">
    <property type="term" value="F:ribonuclease T2 activity"/>
    <property type="evidence" value="ECO:0007669"/>
    <property type="project" value="InterPro"/>
</dbReference>
<dbReference type="PANTHER" id="PTHR11240">
    <property type="entry name" value="RIBONUCLEASE T2"/>
    <property type="match status" value="1"/>
</dbReference>
<dbReference type="Gene3D" id="3.90.730.10">
    <property type="entry name" value="Ribonuclease T2-like"/>
    <property type="match status" value="1"/>
</dbReference>
<gene>
    <name evidence="4" type="ORF">WMSIL1_LOCUS1229</name>
</gene>
<evidence type="ECO:0000313" key="4">
    <source>
        <dbReference type="EMBL" id="VUZ40113.1"/>
    </source>
</evidence>
<feature type="non-terminal residue" evidence="4">
    <location>
        <position position="1"/>
    </location>
</feature>
<proteinExistence type="inferred from homology"/>
<dbReference type="Proteomes" id="UP000321570">
    <property type="component" value="Unassembled WGS sequence"/>
</dbReference>
<keyword evidence="3" id="KW-0732">Signal</keyword>
<name>A0A564Y0S6_HYMDI</name>
<dbReference type="InterPro" id="IPR001568">
    <property type="entry name" value="RNase_T2-like"/>
</dbReference>
<dbReference type="SUPFAM" id="SSF55895">
    <property type="entry name" value="Ribonuclease Rh-like"/>
    <property type="match status" value="1"/>
</dbReference>
<dbReference type="PROSITE" id="PS00531">
    <property type="entry name" value="RNASE_T2_2"/>
    <property type="match status" value="1"/>
</dbReference>
<protein>
    <submittedName>
        <fullName evidence="4">Uncharacterized protein</fullName>
    </submittedName>
</protein>
<feature type="chain" id="PRO_5021728734" evidence="3">
    <location>
        <begin position="19"/>
        <end position="258"/>
    </location>
</feature>
<dbReference type="AlphaFoldDB" id="A0A564Y0S6"/>
<organism evidence="4 5">
    <name type="scientific">Hymenolepis diminuta</name>
    <name type="common">Rat tapeworm</name>
    <dbReference type="NCBI Taxonomy" id="6216"/>
    <lineage>
        <taxon>Eukaryota</taxon>
        <taxon>Metazoa</taxon>
        <taxon>Spiralia</taxon>
        <taxon>Lophotrochozoa</taxon>
        <taxon>Platyhelminthes</taxon>
        <taxon>Cestoda</taxon>
        <taxon>Eucestoda</taxon>
        <taxon>Cyclophyllidea</taxon>
        <taxon>Hymenolepididae</taxon>
        <taxon>Hymenolepis</taxon>
    </lineage>
</organism>
<accession>A0A564Y0S6</accession>
<evidence type="ECO:0000256" key="2">
    <source>
        <dbReference type="RuleBase" id="RU004328"/>
    </source>
</evidence>
<dbReference type="GO" id="GO:0003723">
    <property type="term" value="F:RNA binding"/>
    <property type="evidence" value="ECO:0007669"/>
    <property type="project" value="InterPro"/>
</dbReference>
<evidence type="ECO:0000313" key="5">
    <source>
        <dbReference type="Proteomes" id="UP000321570"/>
    </source>
</evidence>
<dbReference type="EMBL" id="CABIJS010000029">
    <property type="protein sequence ID" value="VUZ40113.1"/>
    <property type="molecule type" value="Genomic_DNA"/>
</dbReference>
<dbReference type="InterPro" id="IPR036430">
    <property type="entry name" value="RNase_T2-like_sf"/>
</dbReference>
<feature type="signal peptide" evidence="3">
    <location>
        <begin position="1"/>
        <end position="18"/>
    </location>
</feature>
<dbReference type="PANTHER" id="PTHR11240:SF22">
    <property type="entry name" value="RIBONUCLEASE T2"/>
    <property type="match status" value="1"/>
</dbReference>
<comment type="similarity">
    <text evidence="1 2">Belongs to the RNase T2 family.</text>
</comment>
<sequence>LLCALILLSSGQVWFSNQASIIAIDIYFRSQALPLSSYWDSMNETWDYLTLSQSWPPGYCQFTKCAYPRRISGFNIHGLWAEIWPDQPMNQCSNGSKFENSSIQDIYEQLKNEWVDERSYDNPSAFWHHEWSKHGVCVIQNNDVITNQHDYFTASLMLKGMYNFTQIFERNHIVPSNTTLYNTASIMEAIKSDIGANVWLHCSKKSGEEAKLVEARICVNKYFKLIDCPKESFRIQLLSSIRPLTWTTPCPKAFVFSN</sequence>
<keyword evidence="5" id="KW-1185">Reference proteome</keyword>
<dbReference type="InterPro" id="IPR033130">
    <property type="entry name" value="RNase_T2_His_AS_2"/>
</dbReference>
<evidence type="ECO:0000256" key="1">
    <source>
        <dbReference type="ARBA" id="ARBA00007469"/>
    </source>
</evidence>
<reference evidence="4 5" key="1">
    <citation type="submission" date="2019-07" db="EMBL/GenBank/DDBJ databases">
        <authorList>
            <person name="Jastrzebski P J."/>
            <person name="Paukszto L."/>
            <person name="Jastrzebski P J."/>
        </authorList>
    </citation>
    <scope>NUCLEOTIDE SEQUENCE [LARGE SCALE GENOMIC DNA]</scope>
    <source>
        <strain evidence="4 5">WMS-il1</strain>
    </source>
</reference>
<evidence type="ECO:0000256" key="3">
    <source>
        <dbReference type="SAM" id="SignalP"/>
    </source>
</evidence>